<protein>
    <recommendedName>
        <fullName evidence="10">RNA-binding protein 25</fullName>
    </recommendedName>
</protein>
<dbReference type="InterPro" id="IPR034268">
    <property type="entry name" value="RBM25_RRM"/>
</dbReference>
<keyword evidence="9" id="KW-1185">Reference proteome</keyword>
<dbReference type="AlphaFoldDB" id="A0A8J4GIX2"/>
<dbReference type="PANTHER" id="PTHR18806:SF4">
    <property type="entry name" value="RNA-BINDING PROTEIN 25"/>
    <property type="match status" value="1"/>
</dbReference>
<dbReference type="InterPro" id="IPR035979">
    <property type="entry name" value="RBD_domain_sf"/>
</dbReference>
<dbReference type="InterPro" id="IPR000504">
    <property type="entry name" value="RRM_dom"/>
</dbReference>
<feature type="region of interest" description="Disordered" evidence="3">
    <location>
        <begin position="367"/>
        <end position="475"/>
    </location>
</feature>
<dbReference type="SUPFAM" id="SSF54928">
    <property type="entry name" value="RNA-binding domain, RBD"/>
    <property type="match status" value="1"/>
</dbReference>
<dbReference type="OrthoDB" id="6275295at2759"/>
<accession>A0A8J4GIX2</accession>
<organism evidence="7 8">
    <name type="scientific">Volvox reticuliferus</name>
    <dbReference type="NCBI Taxonomy" id="1737510"/>
    <lineage>
        <taxon>Eukaryota</taxon>
        <taxon>Viridiplantae</taxon>
        <taxon>Chlorophyta</taxon>
        <taxon>core chlorophytes</taxon>
        <taxon>Chlorophyceae</taxon>
        <taxon>CS clade</taxon>
        <taxon>Chlamydomonadales</taxon>
        <taxon>Volvocaceae</taxon>
        <taxon>Volvox</taxon>
    </lineage>
</organism>
<dbReference type="Proteomes" id="UP000747110">
    <property type="component" value="Unassembled WGS sequence"/>
</dbReference>
<dbReference type="EMBL" id="BNCP01000016">
    <property type="protein sequence ID" value="GIL79572.1"/>
    <property type="molecule type" value="Genomic_DNA"/>
</dbReference>
<evidence type="ECO:0000256" key="2">
    <source>
        <dbReference type="PROSITE-ProRule" id="PRU00176"/>
    </source>
</evidence>
<comment type="caution">
    <text evidence="7">The sequence shown here is derived from an EMBL/GenBank/DDBJ whole genome shotgun (WGS) entry which is preliminary data.</text>
</comment>
<dbReference type="Proteomes" id="UP000722791">
    <property type="component" value="Unassembled WGS sequence"/>
</dbReference>
<evidence type="ECO:0000313" key="6">
    <source>
        <dbReference type="EMBL" id="GIL79572.1"/>
    </source>
</evidence>
<dbReference type="GO" id="GO:0003723">
    <property type="term" value="F:RNA binding"/>
    <property type="evidence" value="ECO:0007669"/>
    <property type="project" value="UniProtKB-UniRule"/>
</dbReference>
<evidence type="ECO:0000256" key="1">
    <source>
        <dbReference type="ARBA" id="ARBA00022664"/>
    </source>
</evidence>
<dbReference type="Pfam" id="PF01480">
    <property type="entry name" value="PWI"/>
    <property type="match status" value="1"/>
</dbReference>
<feature type="compositionally biased region" description="Low complexity" evidence="3">
    <location>
        <begin position="202"/>
        <end position="216"/>
    </location>
</feature>
<feature type="compositionally biased region" description="Basic and acidic residues" evidence="3">
    <location>
        <begin position="367"/>
        <end position="394"/>
    </location>
</feature>
<feature type="compositionally biased region" description="Basic and acidic residues" evidence="3">
    <location>
        <begin position="431"/>
        <end position="441"/>
    </location>
</feature>
<proteinExistence type="predicted"/>
<dbReference type="PROSITE" id="PS50102">
    <property type="entry name" value="RRM"/>
    <property type="match status" value="1"/>
</dbReference>
<dbReference type="GO" id="GO:0006397">
    <property type="term" value="P:mRNA processing"/>
    <property type="evidence" value="ECO:0007669"/>
    <property type="project" value="UniProtKB-KW"/>
</dbReference>
<evidence type="ECO:0000313" key="9">
    <source>
        <dbReference type="Proteomes" id="UP000747110"/>
    </source>
</evidence>
<evidence type="ECO:0000259" key="4">
    <source>
        <dbReference type="PROSITE" id="PS50102"/>
    </source>
</evidence>
<dbReference type="Pfam" id="PF00076">
    <property type="entry name" value="RRM_1"/>
    <property type="match status" value="1"/>
</dbReference>
<feature type="compositionally biased region" description="Basic and acidic residues" evidence="3">
    <location>
        <begin position="543"/>
        <end position="568"/>
    </location>
</feature>
<dbReference type="SMART" id="SM00360">
    <property type="entry name" value="RRM"/>
    <property type="match status" value="1"/>
</dbReference>
<feature type="compositionally biased region" description="Low complexity" evidence="3">
    <location>
        <begin position="446"/>
        <end position="457"/>
    </location>
</feature>
<name>A0A8J4GIX2_9CHLO</name>
<evidence type="ECO:0000256" key="3">
    <source>
        <dbReference type="SAM" id="MobiDB-lite"/>
    </source>
</evidence>
<keyword evidence="2" id="KW-0694">RNA-binding</keyword>
<dbReference type="InterPro" id="IPR036483">
    <property type="entry name" value="PWI_dom_sf"/>
</dbReference>
<evidence type="ECO:0008006" key="10">
    <source>
        <dbReference type="Google" id="ProtNLM"/>
    </source>
</evidence>
<reference evidence="7" key="1">
    <citation type="journal article" date="2021" name="Proc. Natl. Acad. Sci. U.S.A.">
        <title>Three genomes in the algal genus Volvox reveal the fate of a haploid sex-determining region after a transition to homothallism.</title>
        <authorList>
            <person name="Yamamoto K."/>
            <person name="Hamaji T."/>
            <person name="Kawai-Toyooka H."/>
            <person name="Matsuzaki R."/>
            <person name="Takahashi F."/>
            <person name="Nishimura Y."/>
            <person name="Kawachi M."/>
            <person name="Noguchi H."/>
            <person name="Minakuchi Y."/>
            <person name="Umen J.G."/>
            <person name="Toyoda A."/>
            <person name="Nozaki H."/>
        </authorList>
    </citation>
    <scope>NUCLEOTIDE SEQUENCE</scope>
    <source>
        <strain evidence="7">NIES-3785</strain>
        <strain evidence="6">NIES-3786</strain>
    </source>
</reference>
<evidence type="ECO:0000259" key="5">
    <source>
        <dbReference type="PROSITE" id="PS51025"/>
    </source>
</evidence>
<sequence length="801" mass="86697">MSGPPGFPFQGFRPGMPGGMGFPGPPPGFGGMPGGMGMRPMMMPPVPMGGMGMGGMPLGMGLPQMRPPMAATPSMGPRPTLGSSAHAKGVYVPPSIAEKSTTVYVGKIASSVPDSVVRTLLDACGRVKSWKRQVDPDTKQPKGFGFCEFEDAEGVLRAMRLLNGLKLDGQELLLKGNAATQKYTEQYEQQKAAEKAEKKAKASQAKAASEGAPAPEGGEGAKEGDEETAATEAADEDDDAAADNRVLEIIMSVVSEREESRGPLPPPPPIPSGGVPEAAQAASDFLAQLGSVGANGKPASSSQQDRDKDAKEREAKERERELRDREREWAREADAERRKEDDRRRELDAKYEAKLREWERYERERAMLRDRERERRAQTEADWRRSVREDREKYESDDDREMWERRPLSGTRKSAERRKRRLAEEDEDEIDRQREAREAERRAKRAAAMAGEASAHEGTPGPAGSVVYDAHPPPALQPQALQHQSYQQQPAEVKVEPKIEAKAEPEVDTNDPIYQAMLAAARAPPATVPIHQTGDIKVEERPLGPHREHGHGGGSEHTRHGFYRRSESPPHAADGVGAVSSVGGALPAGPAAAPSQGAGGGGGVGVGAASGSRVILGPGGRARTNAALAAMFGDEEETMQKRQLKPIRYSEEEMLAVAEAQPTAAAPSMHIAPTPAAVPTIQMVQSPVDSKAALKVMMDSIPTSRDGVFSYEIKWSYYNASAMGEKFKGWVSSKVQQLLGVPEPTLVDYVVKLLGQHTTPDMLHTELSPVLDNDTETFVIKLYRMVIYETEKAALGLSQPQ</sequence>
<dbReference type="InterPro" id="IPR052768">
    <property type="entry name" value="RBM25"/>
</dbReference>
<dbReference type="Gene3D" id="1.20.1390.10">
    <property type="entry name" value="PWI domain"/>
    <property type="match status" value="1"/>
</dbReference>
<dbReference type="Gene3D" id="3.30.70.330">
    <property type="match status" value="1"/>
</dbReference>
<dbReference type="PANTHER" id="PTHR18806">
    <property type="entry name" value="RBM25 PROTEIN"/>
    <property type="match status" value="1"/>
</dbReference>
<feature type="region of interest" description="Disordered" evidence="3">
    <location>
        <begin position="194"/>
        <end position="346"/>
    </location>
</feature>
<dbReference type="CDD" id="cd12446">
    <property type="entry name" value="RRM_RBM25"/>
    <property type="match status" value="1"/>
</dbReference>
<feature type="compositionally biased region" description="Acidic residues" evidence="3">
    <location>
        <begin position="224"/>
        <end position="241"/>
    </location>
</feature>
<dbReference type="EMBL" id="BNCQ01000027">
    <property type="protein sequence ID" value="GIM08193.1"/>
    <property type="molecule type" value="Genomic_DNA"/>
</dbReference>
<feature type="domain" description="PWI" evidence="5">
    <location>
        <begin position="706"/>
        <end position="801"/>
    </location>
</feature>
<evidence type="ECO:0000313" key="8">
    <source>
        <dbReference type="Proteomes" id="UP000722791"/>
    </source>
</evidence>
<dbReference type="SUPFAM" id="SSF101233">
    <property type="entry name" value="PWI domain"/>
    <property type="match status" value="1"/>
</dbReference>
<gene>
    <name evidence="6" type="ORF">Vretifemale_8896</name>
    <name evidence="7" type="ORF">Vretimale_12281</name>
</gene>
<feature type="region of interest" description="Disordered" evidence="3">
    <location>
        <begin position="543"/>
        <end position="579"/>
    </location>
</feature>
<keyword evidence="1" id="KW-0507">mRNA processing</keyword>
<dbReference type="InterPro" id="IPR002483">
    <property type="entry name" value="PWI_dom"/>
</dbReference>
<dbReference type="SMART" id="SM00311">
    <property type="entry name" value="PWI"/>
    <property type="match status" value="1"/>
</dbReference>
<dbReference type="PROSITE" id="PS51025">
    <property type="entry name" value="PWI"/>
    <property type="match status" value="1"/>
</dbReference>
<dbReference type="InterPro" id="IPR012677">
    <property type="entry name" value="Nucleotide-bd_a/b_plait_sf"/>
</dbReference>
<evidence type="ECO:0000313" key="7">
    <source>
        <dbReference type="EMBL" id="GIM08193.1"/>
    </source>
</evidence>
<feature type="domain" description="RRM" evidence="4">
    <location>
        <begin position="101"/>
        <end position="179"/>
    </location>
</feature>
<feature type="compositionally biased region" description="Basic and acidic residues" evidence="3">
    <location>
        <begin position="304"/>
        <end position="346"/>
    </location>
</feature>